<accession>A0A1X6NZA1</accession>
<gene>
    <name evidence="2" type="ORF">BU14_0317s0001</name>
</gene>
<reference evidence="2 3" key="1">
    <citation type="submission" date="2017-03" db="EMBL/GenBank/DDBJ databases">
        <title>WGS assembly of Porphyra umbilicalis.</title>
        <authorList>
            <person name="Brawley S.H."/>
            <person name="Blouin N.A."/>
            <person name="Ficko-Blean E."/>
            <person name="Wheeler G.L."/>
            <person name="Lohr M."/>
            <person name="Goodson H.V."/>
            <person name="Jenkins J.W."/>
            <person name="Blaby-Haas C.E."/>
            <person name="Helliwell K.E."/>
            <person name="Chan C."/>
            <person name="Marriage T."/>
            <person name="Bhattacharya D."/>
            <person name="Klein A.S."/>
            <person name="Badis Y."/>
            <person name="Brodie J."/>
            <person name="Cao Y."/>
            <person name="Collen J."/>
            <person name="Dittami S.M."/>
            <person name="Gachon C.M."/>
            <person name="Green B.R."/>
            <person name="Karpowicz S."/>
            <person name="Kim J.W."/>
            <person name="Kudahl U."/>
            <person name="Lin S."/>
            <person name="Michel G."/>
            <person name="Mittag M."/>
            <person name="Olson B.J."/>
            <person name="Pangilinan J."/>
            <person name="Peng Y."/>
            <person name="Qiu H."/>
            <person name="Shu S."/>
            <person name="Singer J.T."/>
            <person name="Smith A.G."/>
            <person name="Sprecher B.N."/>
            <person name="Wagner V."/>
            <person name="Wang W."/>
            <person name="Wang Z.-Y."/>
            <person name="Yan J."/>
            <person name="Yarish C."/>
            <person name="Zoeuner-Riek S."/>
            <person name="Zhuang Y."/>
            <person name="Zou Y."/>
            <person name="Lindquist E.A."/>
            <person name="Grimwood J."/>
            <person name="Barry K."/>
            <person name="Rokhsar D.S."/>
            <person name="Schmutz J."/>
            <person name="Stiller J.W."/>
            <person name="Grossman A.R."/>
            <person name="Prochnik S.E."/>
        </authorList>
    </citation>
    <scope>NUCLEOTIDE SEQUENCE [LARGE SCALE GENOMIC DNA]</scope>
    <source>
        <strain evidence="2">4086291</strain>
    </source>
</reference>
<dbReference type="AlphaFoldDB" id="A0A1X6NZA1"/>
<feature type="compositionally biased region" description="Basic residues" evidence="1">
    <location>
        <begin position="81"/>
        <end position="97"/>
    </location>
</feature>
<evidence type="ECO:0000313" key="2">
    <source>
        <dbReference type="EMBL" id="OSX73941.1"/>
    </source>
</evidence>
<sequence length="156" mass="17034">MVVFGRQHTRRRRRPRRGAPPSRRCRPPPPQEAGSGSADAPAPSAALFCGAAAHDRRLPPLAAHENGRGGTCRCGPPGRRGLCRHSVKRQSRQRQRRSPQLPKPQSIASRGRRPAAERAAAEGRRDKAQATRRRCEQDHGNWCGGAPITAECYGTA</sequence>
<organism evidence="2 3">
    <name type="scientific">Porphyra umbilicalis</name>
    <name type="common">Purple laver</name>
    <name type="synonym">Red alga</name>
    <dbReference type="NCBI Taxonomy" id="2786"/>
    <lineage>
        <taxon>Eukaryota</taxon>
        <taxon>Rhodophyta</taxon>
        <taxon>Bangiophyceae</taxon>
        <taxon>Bangiales</taxon>
        <taxon>Bangiaceae</taxon>
        <taxon>Porphyra</taxon>
    </lineage>
</organism>
<feature type="compositionally biased region" description="Low complexity" evidence="1">
    <location>
        <begin position="71"/>
        <end position="80"/>
    </location>
</feature>
<feature type="compositionally biased region" description="Low complexity" evidence="1">
    <location>
        <begin position="98"/>
        <end position="109"/>
    </location>
</feature>
<dbReference type="Proteomes" id="UP000218209">
    <property type="component" value="Unassembled WGS sequence"/>
</dbReference>
<feature type="region of interest" description="Disordered" evidence="1">
    <location>
        <begin position="1"/>
        <end position="43"/>
    </location>
</feature>
<keyword evidence="3" id="KW-1185">Reference proteome</keyword>
<dbReference type="EMBL" id="KV918971">
    <property type="protein sequence ID" value="OSX73941.1"/>
    <property type="molecule type" value="Genomic_DNA"/>
</dbReference>
<feature type="compositionally biased region" description="Basic and acidic residues" evidence="1">
    <location>
        <begin position="114"/>
        <end position="139"/>
    </location>
</feature>
<evidence type="ECO:0000256" key="1">
    <source>
        <dbReference type="SAM" id="MobiDB-lite"/>
    </source>
</evidence>
<proteinExistence type="predicted"/>
<feature type="compositionally biased region" description="Low complexity" evidence="1">
    <location>
        <begin position="33"/>
        <end position="43"/>
    </location>
</feature>
<evidence type="ECO:0000313" key="3">
    <source>
        <dbReference type="Proteomes" id="UP000218209"/>
    </source>
</evidence>
<feature type="region of interest" description="Disordered" evidence="1">
    <location>
        <begin position="60"/>
        <end position="140"/>
    </location>
</feature>
<protein>
    <submittedName>
        <fullName evidence="2">Uncharacterized protein</fullName>
    </submittedName>
</protein>
<feature type="compositionally biased region" description="Basic residues" evidence="1">
    <location>
        <begin position="7"/>
        <end position="17"/>
    </location>
</feature>
<name>A0A1X6NZA1_PORUM</name>